<evidence type="ECO:0000313" key="2">
    <source>
        <dbReference type="Proteomes" id="UP000683360"/>
    </source>
</evidence>
<sequence>MLQDLAENEVFDDFYSYITHNYILRQKYIEKYTDNKLFTDEKLYFEIAEGDVDDLIDLTKIAVKDVINVSNMDECSKHSVNWNTPTPYAEILDKLWGCEECCPLCSEPCENTTKNHGGVHECLHHKLNGVSGWHIVETNVLCINTCEENVASDGTFYCNRNKLSCQEDPNHIIHEYRSYKTYDPAWYIDPDNGLSSKYWPWYLCRFEEEIKNKYKVKYPMLKNDWKNISKQDAIESLSKKK</sequence>
<comment type="caution">
    <text evidence="1">The sequence shown here is derived from an EMBL/GenBank/DDBJ whole genome shotgun (WGS) entry which is preliminary data.</text>
</comment>
<dbReference type="AlphaFoldDB" id="A0A8S3RU11"/>
<accession>A0A8S3RU11</accession>
<gene>
    <name evidence="1" type="ORF">MEDL_26586</name>
</gene>
<proteinExistence type="predicted"/>
<dbReference type="Proteomes" id="UP000683360">
    <property type="component" value="Unassembled WGS sequence"/>
</dbReference>
<dbReference type="PANTHER" id="PTHR14819:SF25">
    <property type="entry name" value="CHROMOSOME UNDETERMINED SCAFFOLD_52, WHOLE GENOME SHOTGUN SEQUENCE"/>
    <property type="match status" value="1"/>
</dbReference>
<keyword evidence="2" id="KW-1185">Reference proteome</keyword>
<dbReference type="InterPro" id="IPR052986">
    <property type="entry name" value="VLIG_GTPase"/>
</dbReference>
<protein>
    <submittedName>
        <fullName evidence="1">Uncharacterized protein</fullName>
    </submittedName>
</protein>
<dbReference type="OrthoDB" id="1597724at2759"/>
<organism evidence="1 2">
    <name type="scientific">Mytilus edulis</name>
    <name type="common">Blue mussel</name>
    <dbReference type="NCBI Taxonomy" id="6550"/>
    <lineage>
        <taxon>Eukaryota</taxon>
        <taxon>Metazoa</taxon>
        <taxon>Spiralia</taxon>
        <taxon>Lophotrochozoa</taxon>
        <taxon>Mollusca</taxon>
        <taxon>Bivalvia</taxon>
        <taxon>Autobranchia</taxon>
        <taxon>Pteriomorphia</taxon>
        <taxon>Mytilida</taxon>
        <taxon>Mytiloidea</taxon>
        <taxon>Mytilidae</taxon>
        <taxon>Mytilinae</taxon>
        <taxon>Mytilus</taxon>
    </lineage>
</organism>
<dbReference type="EMBL" id="CAJPWZ010001305">
    <property type="protein sequence ID" value="CAG2212626.1"/>
    <property type="molecule type" value="Genomic_DNA"/>
</dbReference>
<dbReference type="PANTHER" id="PTHR14819">
    <property type="entry name" value="GTP-BINDING"/>
    <property type="match status" value="1"/>
</dbReference>
<evidence type="ECO:0000313" key="1">
    <source>
        <dbReference type="EMBL" id="CAG2212626.1"/>
    </source>
</evidence>
<name>A0A8S3RU11_MYTED</name>
<reference evidence="1" key="1">
    <citation type="submission" date="2021-03" db="EMBL/GenBank/DDBJ databases">
        <authorList>
            <person name="Bekaert M."/>
        </authorList>
    </citation>
    <scope>NUCLEOTIDE SEQUENCE</scope>
</reference>